<dbReference type="InterPro" id="IPR011009">
    <property type="entry name" value="Kinase-like_dom_sf"/>
</dbReference>
<dbReference type="OrthoDB" id="201153at2759"/>
<dbReference type="eggNOG" id="KOG1234">
    <property type="taxonomic scope" value="Eukaryota"/>
</dbReference>
<keyword evidence="7" id="KW-1185">Reference proteome</keyword>
<evidence type="ECO:0000313" key="6">
    <source>
        <dbReference type="EMBL" id="AFZ80573.1"/>
    </source>
</evidence>
<dbReference type="GO" id="GO:0005524">
    <property type="term" value="F:ATP binding"/>
    <property type="evidence" value="ECO:0007669"/>
    <property type="project" value="UniProtKB-KW"/>
</dbReference>
<gene>
    <name evidence="6" type="ORF">BEWA_034300</name>
</gene>
<dbReference type="RefSeq" id="XP_004830239.1">
    <property type="nucleotide sequence ID" value="XM_004830182.1"/>
</dbReference>
<protein>
    <recommendedName>
        <fullName evidence="5">ABC1 atypical kinase-like domain-containing protein</fullName>
    </recommendedName>
</protein>
<keyword evidence="3" id="KW-0547">Nucleotide-binding</keyword>
<dbReference type="EMBL" id="CP001669">
    <property type="protein sequence ID" value="AFZ80573.1"/>
    <property type="molecule type" value="Genomic_DNA"/>
</dbReference>
<dbReference type="InterPro" id="IPR004147">
    <property type="entry name" value="ABC1_dom"/>
</dbReference>
<dbReference type="SUPFAM" id="SSF56112">
    <property type="entry name" value="Protein kinase-like (PK-like)"/>
    <property type="match status" value="1"/>
</dbReference>
<dbReference type="GO" id="GO:0016740">
    <property type="term" value="F:transferase activity"/>
    <property type="evidence" value="ECO:0007669"/>
    <property type="project" value="UniProtKB-KW"/>
</dbReference>
<comment type="similarity">
    <text evidence="1">Belongs to the protein kinase superfamily. ADCK protein kinase family.</text>
</comment>
<evidence type="ECO:0000256" key="2">
    <source>
        <dbReference type="ARBA" id="ARBA00022679"/>
    </source>
</evidence>
<proteinExistence type="inferred from homology"/>
<dbReference type="Proteomes" id="UP000031512">
    <property type="component" value="Chromosome 1"/>
</dbReference>
<dbReference type="KEGG" id="beq:BEWA_034300"/>
<dbReference type="Pfam" id="PF03109">
    <property type="entry name" value="ABC1"/>
    <property type="match status" value="1"/>
</dbReference>
<evidence type="ECO:0000256" key="3">
    <source>
        <dbReference type="ARBA" id="ARBA00022741"/>
    </source>
</evidence>
<dbReference type="GO" id="GO:0006744">
    <property type="term" value="P:ubiquinone biosynthetic process"/>
    <property type="evidence" value="ECO:0007669"/>
    <property type="project" value="TreeGrafter"/>
</dbReference>
<dbReference type="VEuPathDB" id="PiroplasmaDB:BEWA_034300"/>
<keyword evidence="2" id="KW-0808">Transferase</keyword>
<sequence length="560" mass="63255">MASSKAKAFTQLSLYRKYNIRDIETKFSNSTGNSLLDNLEYISVYLKVFPETVSAFAKAFTAGRNNAKKTNYEYRNTDPGDLDATNYNLLNALGSLKRLQEFKRGTINREGRSYYSTGAPNRKMRESTLPSNRFTRAASIAGLLFDIASSTTKDAFKRYLKGENTNVFKNALSSDENIRLVVDCLCKMRGTALKFGQLLSLQYDILPENFRKALISARQEADIMPKSQVDILMSGQFGKSWINNFSEFEYEPMASASLGQAHRGKLLDGTDVVVKIQFPGILDSIDSDMGTLMFLCTKTKLVPEKFFVNQYAKEMEVELKAECNYTNEARFYKIFRQLKLDGFFVPRVIPHLSTSSIITTEFVKGCPIEDCSTMSQEIRDSIGERLLRLGLSEIFIFGLMNTDPNPSNYLYDVETDTIGLIDFGSCRIYKPEFIKEYFNLVLASVKEDHSGIINSSLKLGFLHPEDCQETIDAHLDSVLLTGQPFRHEGLYDFGTSCIVKKCLKNSKVILKLRHRPPPPEVYSLHRKLAGCYVICKLLSSKIDAKTLFEEIASLSTVNDL</sequence>
<evidence type="ECO:0000259" key="5">
    <source>
        <dbReference type="Pfam" id="PF03109"/>
    </source>
</evidence>
<organism evidence="6 7">
    <name type="scientific">Theileria equi strain WA</name>
    <dbReference type="NCBI Taxonomy" id="1537102"/>
    <lineage>
        <taxon>Eukaryota</taxon>
        <taxon>Sar</taxon>
        <taxon>Alveolata</taxon>
        <taxon>Apicomplexa</taxon>
        <taxon>Aconoidasida</taxon>
        <taxon>Piroplasmida</taxon>
        <taxon>Theileriidae</taxon>
        <taxon>Theileria</taxon>
    </lineage>
</organism>
<dbReference type="InterPro" id="IPR034646">
    <property type="entry name" value="ADCK3_dom"/>
</dbReference>
<dbReference type="PANTHER" id="PTHR43851:SF3">
    <property type="entry name" value="COENZYME Q8"/>
    <property type="match status" value="1"/>
</dbReference>
<evidence type="ECO:0000313" key="7">
    <source>
        <dbReference type="Proteomes" id="UP000031512"/>
    </source>
</evidence>
<dbReference type="GeneID" id="15803419"/>
<feature type="domain" description="ABC1 atypical kinase-like" evidence="5">
    <location>
        <begin position="218"/>
        <end position="455"/>
    </location>
</feature>
<name>L0AZ88_THEEQ</name>
<reference evidence="6 7" key="1">
    <citation type="journal article" date="2012" name="BMC Genomics">
        <title>Comparative genomic analysis and phylogenetic position of Theileria equi.</title>
        <authorList>
            <person name="Kappmeyer L.S."/>
            <person name="Thiagarajan M."/>
            <person name="Herndon D.R."/>
            <person name="Ramsay J.D."/>
            <person name="Caler E."/>
            <person name="Djikeng A."/>
            <person name="Gillespie J.J."/>
            <person name="Lau A.O."/>
            <person name="Roalson E.H."/>
            <person name="Silva J.C."/>
            <person name="Silva M.G."/>
            <person name="Suarez C.E."/>
            <person name="Ueti M.W."/>
            <person name="Nene V.M."/>
            <person name="Mealey R.H."/>
            <person name="Knowles D.P."/>
            <person name="Brayton K.A."/>
        </authorList>
    </citation>
    <scope>NUCLEOTIDE SEQUENCE [LARGE SCALE GENOMIC DNA]</scope>
    <source>
        <strain evidence="6 7">WA</strain>
    </source>
</reference>
<dbReference type="AlphaFoldDB" id="L0AZ88"/>
<keyword evidence="4" id="KW-0067">ATP-binding</keyword>
<dbReference type="InterPro" id="IPR051409">
    <property type="entry name" value="Atypical_kinase_ADCK"/>
</dbReference>
<dbReference type="PANTHER" id="PTHR43851">
    <property type="match status" value="1"/>
</dbReference>
<evidence type="ECO:0000256" key="1">
    <source>
        <dbReference type="ARBA" id="ARBA00009670"/>
    </source>
</evidence>
<evidence type="ECO:0000256" key="4">
    <source>
        <dbReference type="ARBA" id="ARBA00022840"/>
    </source>
</evidence>
<accession>L0AZ88</accession>
<dbReference type="CDD" id="cd13970">
    <property type="entry name" value="ABC1_ADCK3"/>
    <property type="match status" value="1"/>
</dbReference>
<dbReference type="STRING" id="1537102.L0AZ88"/>